<evidence type="ECO:0000256" key="2">
    <source>
        <dbReference type="SAM" id="MobiDB-lite"/>
    </source>
</evidence>
<dbReference type="PANTHER" id="PTHR45811:SF16">
    <property type="entry name" value="COPPER TRANSPORT PROTEIN FAMILY-RELATED"/>
    <property type="match status" value="1"/>
</dbReference>
<evidence type="ECO:0000313" key="3">
    <source>
        <dbReference type="EMBL" id="CAH2070211.1"/>
    </source>
</evidence>
<gene>
    <name evidence="3" type="ORF">TAV2_LOCUS20934</name>
</gene>
<evidence type="ECO:0000256" key="1">
    <source>
        <dbReference type="ARBA" id="ARBA00022723"/>
    </source>
</evidence>
<sequence>MQEVVVFKLDVLDDKIKQKAIKVVSEFSGVTSVDVKEKGKLKVTGRFDKFVMTKKLKKIYQYVDIIGVGPDGKPEQNRIPVKKPVPKVNKPLHPKKVTRPTTTNPRQKTSQAQNSDASCIIM</sequence>
<organism evidence="3 4">
    <name type="scientific">Thlaspi arvense</name>
    <name type="common">Field penny-cress</name>
    <dbReference type="NCBI Taxonomy" id="13288"/>
    <lineage>
        <taxon>Eukaryota</taxon>
        <taxon>Viridiplantae</taxon>
        <taxon>Streptophyta</taxon>
        <taxon>Embryophyta</taxon>
        <taxon>Tracheophyta</taxon>
        <taxon>Spermatophyta</taxon>
        <taxon>Magnoliopsida</taxon>
        <taxon>eudicotyledons</taxon>
        <taxon>Gunneridae</taxon>
        <taxon>Pentapetalae</taxon>
        <taxon>rosids</taxon>
        <taxon>malvids</taxon>
        <taxon>Brassicales</taxon>
        <taxon>Brassicaceae</taxon>
        <taxon>Thlaspideae</taxon>
        <taxon>Thlaspi</taxon>
    </lineage>
</organism>
<keyword evidence="1" id="KW-0479">Metal-binding</keyword>
<evidence type="ECO:0000313" key="4">
    <source>
        <dbReference type="Proteomes" id="UP000836841"/>
    </source>
</evidence>
<keyword evidence="4" id="KW-1185">Reference proteome</keyword>
<proteinExistence type="predicted"/>
<feature type="compositionally biased region" description="Basic residues" evidence="2">
    <location>
        <begin position="80"/>
        <end position="98"/>
    </location>
</feature>
<dbReference type="Gene3D" id="3.30.70.100">
    <property type="match status" value="1"/>
</dbReference>
<dbReference type="AlphaFoldDB" id="A0AAU9SNS3"/>
<accession>A0AAU9SNS3</accession>
<feature type="region of interest" description="Disordered" evidence="2">
    <location>
        <begin position="70"/>
        <end position="122"/>
    </location>
</feature>
<dbReference type="PANTHER" id="PTHR45811">
    <property type="entry name" value="COPPER TRANSPORT PROTEIN FAMILY-RELATED"/>
    <property type="match status" value="1"/>
</dbReference>
<dbReference type="Proteomes" id="UP000836841">
    <property type="component" value="Chromosome 6"/>
</dbReference>
<dbReference type="EMBL" id="OU466862">
    <property type="protein sequence ID" value="CAH2070211.1"/>
    <property type="molecule type" value="Genomic_DNA"/>
</dbReference>
<dbReference type="InterPro" id="IPR051863">
    <property type="entry name" value="HIPP"/>
</dbReference>
<name>A0AAU9SNS3_THLAR</name>
<reference evidence="3 4" key="1">
    <citation type="submission" date="2022-03" db="EMBL/GenBank/DDBJ databases">
        <authorList>
            <person name="Nunn A."/>
            <person name="Chopra R."/>
            <person name="Nunn A."/>
            <person name="Contreras Garrido A."/>
        </authorList>
    </citation>
    <scope>NUCLEOTIDE SEQUENCE [LARGE SCALE GENOMIC DNA]</scope>
</reference>
<feature type="compositionally biased region" description="Polar residues" evidence="2">
    <location>
        <begin position="99"/>
        <end position="122"/>
    </location>
</feature>
<evidence type="ECO:0008006" key="5">
    <source>
        <dbReference type="Google" id="ProtNLM"/>
    </source>
</evidence>
<dbReference type="GO" id="GO:0046872">
    <property type="term" value="F:metal ion binding"/>
    <property type="evidence" value="ECO:0007669"/>
    <property type="project" value="UniProtKB-KW"/>
</dbReference>
<protein>
    <recommendedName>
        <fullName evidence="5">HMA domain-containing protein</fullName>
    </recommendedName>
</protein>